<dbReference type="Pfam" id="PF04748">
    <property type="entry name" value="Polysacc_deac_2"/>
    <property type="match status" value="1"/>
</dbReference>
<dbReference type="InterPro" id="IPR011330">
    <property type="entry name" value="Glyco_hydro/deAcase_b/a-brl"/>
</dbReference>
<evidence type="ECO:0000256" key="2">
    <source>
        <dbReference type="SAM" id="Phobius"/>
    </source>
</evidence>
<sequence length="334" mass="34160">MAPGEPGHGAWRALRVFWAVVLGSGLAAAGVLAWLGAPPAMAPRTLIPAPEASTAAPTATAPAAASVPVPAAPPAGATRTAATTPAPRPPAALPDAPEPPPLAEPDRLADTGHPIAPPDPALLDSTPDGLLPRIGADGTLPRRVYARAFNRADTRPRVGLVLPGVTEPALHRLPPAIALALDEPGPALLAAARARGNETLLLLPAPGSTRLLPVLGRFAGYVGALGGGEADMLLARRGLLRVEPRPGGAAPEQVWGRSVDLVLEPAPTRGEIDRQLERLERLARERGSALGLLPGAPPLLVERVAAWAAGLDARGIALAPVTALIRRPSRSQEP</sequence>
<dbReference type="RefSeq" id="WP_207416794.1">
    <property type="nucleotide sequence ID" value="NZ_CP061177.1"/>
</dbReference>
<reference evidence="3 4" key="1">
    <citation type="submission" date="2020-09" db="EMBL/GenBank/DDBJ databases">
        <title>Roseomonas.</title>
        <authorList>
            <person name="Zhu W."/>
        </authorList>
    </citation>
    <scope>NUCLEOTIDE SEQUENCE [LARGE SCALE GENOMIC DNA]</scope>
    <source>
        <strain evidence="3 4">573</strain>
    </source>
</reference>
<feature type="compositionally biased region" description="Low complexity" evidence="1">
    <location>
        <begin position="66"/>
        <end position="85"/>
    </location>
</feature>
<protein>
    <submittedName>
        <fullName evidence="3">Divergent polysaccharide deacetylase family protein</fullName>
    </submittedName>
</protein>
<keyword evidence="2" id="KW-0472">Membrane</keyword>
<evidence type="ECO:0000313" key="3">
    <source>
        <dbReference type="EMBL" id="MBO1079256.1"/>
    </source>
</evidence>
<gene>
    <name evidence="3" type="ORF">IAI61_09455</name>
</gene>
<dbReference type="InterPro" id="IPR006837">
    <property type="entry name" value="Divergent_DAC"/>
</dbReference>
<name>A0ABS3KP93_9PROT</name>
<evidence type="ECO:0000313" key="4">
    <source>
        <dbReference type="Proteomes" id="UP001518989"/>
    </source>
</evidence>
<organism evidence="3 4">
    <name type="scientific">Roseomonas haemaphysalidis</name>
    <dbReference type="NCBI Taxonomy" id="2768162"/>
    <lineage>
        <taxon>Bacteria</taxon>
        <taxon>Pseudomonadati</taxon>
        <taxon>Pseudomonadota</taxon>
        <taxon>Alphaproteobacteria</taxon>
        <taxon>Acetobacterales</taxon>
        <taxon>Roseomonadaceae</taxon>
        <taxon>Roseomonas</taxon>
    </lineage>
</organism>
<evidence type="ECO:0000256" key="1">
    <source>
        <dbReference type="SAM" id="MobiDB-lite"/>
    </source>
</evidence>
<dbReference type="SUPFAM" id="SSF88713">
    <property type="entry name" value="Glycoside hydrolase/deacetylase"/>
    <property type="match status" value="1"/>
</dbReference>
<dbReference type="Gene3D" id="3.20.20.370">
    <property type="entry name" value="Glycoside hydrolase/deacetylase"/>
    <property type="match status" value="1"/>
</dbReference>
<dbReference type="EMBL" id="JACTNG010000004">
    <property type="protein sequence ID" value="MBO1079256.1"/>
    <property type="molecule type" value="Genomic_DNA"/>
</dbReference>
<proteinExistence type="predicted"/>
<comment type="caution">
    <text evidence="3">The sequence shown here is derived from an EMBL/GenBank/DDBJ whole genome shotgun (WGS) entry which is preliminary data.</text>
</comment>
<dbReference type="Proteomes" id="UP001518989">
    <property type="component" value="Unassembled WGS sequence"/>
</dbReference>
<keyword evidence="2" id="KW-0812">Transmembrane</keyword>
<keyword evidence="2" id="KW-1133">Transmembrane helix</keyword>
<feature type="compositionally biased region" description="Pro residues" evidence="1">
    <location>
        <begin position="86"/>
        <end position="103"/>
    </location>
</feature>
<keyword evidence="4" id="KW-1185">Reference proteome</keyword>
<feature type="transmembrane region" description="Helical" evidence="2">
    <location>
        <begin position="16"/>
        <end position="37"/>
    </location>
</feature>
<accession>A0ABS3KP93</accession>
<feature type="region of interest" description="Disordered" evidence="1">
    <location>
        <begin position="66"/>
        <end position="136"/>
    </location>
</feature>